<feature type="compositionally biased region" description="Basic and acidic residues" evidence="1">
    <location>
        <begin position="58"/>
        <end position="82"/>
    </location>
</feature>
<feature type="region of interest" description="Disordered" evidence="1">
    <location>
        <begin position="221"/>
        <end position="350"/>
    </location>
</feature>
<evidence type="ECO:0000256" key="1">
    <source>
        <dbReference type="SAM" id="MobiDB-lite"/>
    </source>
</evidence>
<protein>
    <recommendedName>
        <fullName evidence="3">HTH OST-type domain-containing protein</fullName>
    </recommendedName>
</protein>
<name>A0A7S2VPH1_9DINO</name>
<accession>A0A7S2VPH1</accession>
<evidence type="ECO:0000313" key="2">
    <source>
        <dbReference type="EMBL" id="CAD9642847.1"/>
    </source>
</evidence>
<feature type="compositionally biased region" description="Gly residues" evidence="1">
    <location>
        <begin position="277"/>
        <end position="296"/>
    </location>
</feature>
<organism evidence="2">
    <name type="scientific">Zooxanthella nutricula</name>
    <dbReference type="NCBI Taxonomy" id="1333877"/>
    <lineage>
        <taxon>Eukaryota</taxon>
        <taxon>Sar</taxon>
        <taxon>Alveolata</taxon>
        <taxon>Dinophyceae</taxon>
        <taxon>Peridiniales</taxon>
        <taxon>Peridiniales incertae sedis</taxon>
        <taxon>Zooxanthella</taxon>
    </lineage>
</organism>
<feature type="compositionally biased region" description="Acidic residues" evidence="1">
    <location>
        <begin position="83"/>
        <end position="94"/>
    </location>
</feature>
<feature type="compositionally biased region" description="Gly residues" evidence="1">
    <location>
        <begin position="327"/>
        <end position="350"/>
    </location>
</feature>
<reference evidence="2" key="1">
    <citation type="submission" date="2021-01" db="EMBL/GenBank/DDBJ databases">
        <authorList>
            <person name="Corre E."/>
            <person name="Pelletier E."/>
            <person name="Niang G."/>
            <person name="Scheremetjew M."/>
            <person name="Finn R."/>
            <person name="Kale V."/>
            <person name="Holt S."/>
            <person name="Cochrane G."/>
            <person name="Meng A."/>
            <person name="Brown T."/>
            <person name="Cohen L."/>
        </authorList>
    </citation>
    <scope>NUCLEOTIDE SEQUENCE</scope>
    <source>
        <strain evidence="2">RCC3387</strain>
    </source>
</reference>
<gene>
    <name evidence="2" type="ORF">BRAN1462_LOCUS60669</name>
</gene>
<dbReference type="EMBL" id="HBGW01095628">
    <property type="protein sequence ID" value="CAD9642847.1"/>
    <property type="molecule type" value="Transcribed_RNA"/>
</dbReference>
<feature type="compositionally biased region" description="Low complexity" evidence="1">
    <location>
        <begin position="266"/>
        <end position="276"/>
    </location>
</feature>
<sequence length="350" mass="38856">MKAWVLDKKLTQRAEDLQPGEWFKQEFARWQEAYQKWRRVHSDWKDPAKRKALQAAKRAADKKGGADGEGGEDKEKDDKEKEEPAEDAEEKEEEINAEDIDVFAVTDVCDLGSGEPLFANFVYEDWTLLSTRYELHLLVHAFRRDLDDPDRPSFSEAHLGFYYNRYFRKSFSVKQFGLEAFPALVELIKDTLGMDEKSGFLKTILADDVSLDDFVKYTEDHRRERQQRIDAGDETAKLRFTRPAPPPPPNDARQGGGGRSSHHQQSHQQTHQQNRSRGGGGGGGAGYDRSFGGGGYNSSAPSSGQKRSYPSGGGGGYSSSKQSRSGGYSGGGQGGYSGSRGGYSGGYGRR</sequence>
<proteinExistence type="predicted"/>
<evidence type="ECO:0008006" key="3">
    <source>
        <dbReference type="Google" id="ProtNLM"/>
    </source>
</evidence>
<feature type="compositionally biased region" description="Basic and acidic residues" evidence="1">
    <location>
        <begin position="221"/>
        <end position="237"/>
    </location>
</feature>
<dbReference type="AlphaFoldDB" id="A0A7S2VPH1"/>
<feature type="region of interest" description="Disordered" evidence="1">
    <location>
        <begin position="45"/>
        <end position="94"/>
    </location>
</feature>